<evidence type="ECO:0000256" key="3">
    <source>
        <dbReference type="ARBA" id="ARBA00022737"/>
    </source>
</evidence>
<accession>A0A8J6D0Z8</accession>
<dbReference type="Proteomes" id="UP000701853">
    <property type="component" value="Chromosome 5"/>
</dbReference>
<evidence type="ECO:0000259" key="9">
    <source>
        <dbReference type="Pfam" id="PF13962"/>
    </source>
</evidence>
<protein>
    <recommendedName>
        <fullName evidence="9">PGG domain-containing protein</fullName>
    </recommendedName>
</protein>
<dbReference type="Gene3D" id="1.25.40.20">
    <property type="entry name" value="Ankyrin repeat-containing domain"/>
    <property type="match status" value="1"/>
</dbReference>
<dbReference type="PANTHER" id="PTHR24186">
    <property type="entry name" value="PROTEIN PHOSPHATASE 1 REGULATORY SUBUNIT"/>
    <property type="match status" value="1"/>
</dbReference>
<feature type="transmembrane region" description="Helical" evidence="8">
    <location>
        <begin position="247"/>
        <end position="265"/>
    </location>
</feature>
<keyword evidence="2 8" id="KW-0812">Transmembrane</keyword>
<gene>
    <name evidence="10" type="ORF">CXB51_012334</name>
</gene>
<organism evidence="10 11">
    <name type="scientific">Gossypium anomalum</name>
    <dbReference type="NCBI Taxonomy" id="47600"/>
    <lineage>
        <taxon>Eukaryota</taxon>
        <taxon>Viridiplantae</taxon>
        <taxon>Streptophyta</taxon>
        <taxon>Embryophyta</taxon>
        <taxon>Tracheophyta</taxon>
        <taxon>Spermatophyta</taxon>
        <taxon>Magnoliopsida</taxon>
        <taxon>eudicotyledons</taxon>
        <taxon>Gunneridae</taxon>
        <taxon>Pentapetalae</taxon>
        <taxon>rosids</taxon>
        <taxon>malvids</taxon>
        <taxon>Malvales</taxon>
        <taxon>Malvaceae</taxon>
        <taxon>Malvoideae</taxon>
        <taxon>Gossypium</taxon>
    </lineage>
</organism>
<evidence type="ECO:0000256" key="7">
    <source>
        <dbReference type="SAM" id="MobiDB-lite"/>
    </source>
</evidence>
<comment type="subcellular location">
    <subcellularLocation>
        <location evidence="1">Membrane</location>
        <topology evidence="1">Multi-pass membrane protein</topology>
    </subcellularLocation>
</comment>
<reference evidence="10 11" key="1">
    <citation type="journal article" date="2021" name="bioRxiv">
        <title>The Gossypium anomalum genome as a resource for cotton improvement and evolutionary analysis of hybrid incompatibility.</title>
        <authorList>
            <person name="Grover C.E."/>
            <person name="Yuan D."/>
            <person name="Arick M.A."/>
            <person name="Miller E.R."/>
            <person name="Hu G."/>
            <person name="Peterson D.G."/>
            <person name="Wendel J.F."/>
            <person name="Udall J.A."/>
        </authorList>
    </citation>
    <scope>NUCLEOTIDE SEQUENCE [LARGE SCALE GENOMIC DNA]</scope>
    <source>
        <strain evidence="10">JFW-Udall</strain>
        <tissue evidence="10">Leaf</tissue>
    </source>
</reference>
<dbReference type="AlphaFoldDB" id="A0A8J6D0Z8"/>
<dbReference type="Pfam" id="PF13962">
    <property type="entry name" value="PGG"/>
    <property type="match status" value="1"/>
</dbReference>
<sequence length="433" mass="48238">MNLNKHCMLQLYEAALKGCVVSLSLTSFTETPLHVSALAGHFDFTEAPLSARPELASARLLQSPTPSLGFRRGPPLDCQSIVGLQILIIPLHLAVMRGRVEVLQELITAESNSFYTRRCNNAPKQLVKQLKEDEVFDFRDHLGNTMLHSAVLLKQNRDTWFRYLKQKKKDDRVKPNGFQRPGFGRASRTTSTDEDSNTTNLEPVAVGEEPGVKATKSGFSSLGMKSVYRKFKNYLTRQSNWVENMQGTLMLVATLIATISFQVAVSPPGGVWAQDYTDSVGAYNCKVDYGKCVARTAVLANVYLDLYLLLTIYAMLSFTASLGVVLLAISGLPLKNTLCTRLMIIAMVLAISFVFATFGTALTLVTPDHIYYTSSNSLKTIKYIWYGLEGIVTAFGLICLLFWLIYKLRFVSDCFSKLLLYVKFEVTSQTDGF</sequence>
<evidence type="ECO:0000256" key="1">
    <source>
        <dbReference type="ARBA" id="ARBA00004141"/>
    </source>
</evidence>
<keyword evidence="4 8" id="KW-1133">Transmembrane helix</keyword>
<evidence type="ECO:0000256" key="4">
    <source>
        <dbReference type="ARBA" id="ARBA00022989"/>
    </source>
</evidence>
<evidence type="ECO:0000256" key="5">
    <source>
        <dbReference type="ARBA" id="ARBA00023043"/>
    </source>
</evidence>
<evidence type="ECO:0000256" key="8">
    <source>
        <dbReference type="SAM" id="Phobius"/>
    </source>
</evidence>
<evidence type="ECO:0000313" key="11">
    <source>
        <dbReference type="Proteomes" id="UP000701853"/>
    </source>
</evidence>
<evidence type="ECO:0000313" key="10">
    <source>
        <dbReference type="EMBL" id="KAG8494662.1"/>
    </source>
</evidence>
<evidence type="ECO:0000256" key="2">
    <source>
        <dbReference type="ARBA" id="ARBA00022692"/>
    </source>
</evidence>
<keyword evidence="11" id="KW-1185">Reference proteome</keyword>
<dbReference type="InterPro" id="IPR036770">
    <property type="entry name" value="Ankyrin_rpt-contain_sf"/>
</dbReference>
<dbReference type="EMBL" id="JAHUZN010000005">
    <property type="protein sequence ID" value="KAG8494662.1"/>
    <property type="molecule type" value="Genomic_DNA"/>
</dbReference>
<dbReference type="OrthoDB" id="1000228at2759"/>
<feature type="transmembrane region" description="Helical" evidence="8">
    <location>
        <begin position="384"/>
        <end position="406"/>
    </location>
</feature>
<comment type="caution">
    <text evidence="10">The sequence shown here is derived from an EMBL/GenBank/DDBJ whole genome shotgun (WGS) entry which is preliminary data.</text>
</comment>
<dbReference type="InterPro" id="IPR026961">
    <property type="entry name" value="PGG_dom"/>
</dbReference>
<keyword evidence="6 8" id="KW-0472">Membrane</keyword>
<feature type="domain" description="PGG" evidence="9">
    <location>
        <begin position="240"/>
        <end position="364"/>
    </location>
</feature>
<proteinExistence type="predicted"/>
<name>A0A8J6D0Z8_9ROSI</name>
<keyword evidence="5" id="KW-0040">ANK repeat</keyword>
<feature type="transmembrane region" description="Helical" evidence="8">
    <location>
        <begin position="306"/>
        <end position="330"/>
    </location>
</feature>
<dbReference type="SUPFAM" id="SSF48403">
    <property type="entry name" value="Ankyrin repeat"/>
    <property type="match status" value="1"/>
</dbReference>
<dbReference type="PANTHER" id="PTHR24186:SF37">
    <property type="entry name" value="PGG DOMAIN-CONTAINING PROTEIN"/>
    <property type="match status" value="1"/>
</dbReference>
<dbReference type="GO" id="GO:0005886">
    <property type="term" value="C:plasma membrane"/>
    <property type="evidence" value="ECO:0007669"/>
    <property type="project" value="TreeGrafter"/>
</dbReference>
<evidence type="ECO:0000256" key="6">
    <source>
        <dbReference type="ARBA" id="ARBA00023136"/>
    </source>
</evidence>
<feature type="region of interest" description="Disordered" evidence="7">
    <location>
        <begin position="171"/>
        <end position="202"/>
    </location>
</feature>
<keyword evidence="3" id="KW-0677">Repeat</keyword>
<feature type="transmembrane region" description="Helical" evidence="8">
    <location>
        <begin position="342"/>
        <end position="364"/>
    </location>
</feature>